<protein>
    <recommendedName>
        <fullName evidence="5">Fibrosin-1-like protein</fullName>
    </recommendedName>
</protein>
<feature type="compositionally biased region" description="Basic and acidic residues" evidence="2">
    <location>
        <begin position="170"/>
        <end position="184"/>
    </location>
</feature>
<evidence type="ECO:0000256" key="2">
    <source>
        <dbReference type="SAM" id="MobiDB-lite"/>
    </source>
</evidence>
<keyword evidence="1" id="KW-0597">Phosphoprotein</keyword>
<dbReference type="PANTHER" id="PTHR14429">
    <property type="entry name" value="FIBROSIN FAMILY MEMBER"/>
    <property type="match status" value="1"/>
</dbReference>
<feature type="compositionally biased region" description="Basic residues" evidence="2">
    <location>
        <begin position="54"/>
        <end position="64"/>
    </location>
</feature>
<sequence>MDSARPSCTRRSRRTRSQRDRRREAARLPGGPARPRTPSSERETASAPGGAVPRRPRPPRRRRRESASSQDEDIIDGFAIASFTTLKALEALTSRTKVRHEQFGVIKAENDMELKPYERAERRQERLARKRLRLENGSAGGSRQGSDRDREPERDSRGRDRSKQKLPVNRKREMKGPPRPRVEDSGGGDANGLSGSGSRGPSCESSVQSTSDRGYICSFMGLHASLRKSQHVCI</sequence>
<feature type="compositionally biased region" description="Basic and acidic residues" evidence="2">
    <location>
        <begin position="108"/>
        <end position="127"/>
    </location>
</feature>
<evidence type="ECO:0000256" key="1">
    <source>
        <dbReference type="ARBA" id="ARBA00022553"/>
    </source>
</evidence>
<dbReference type="InterPro" id="IPR023246">
    <property type="entry name" value="AUTS2"/>
</dbReference>
<dbReference type="Proteomes" id="UP000694388">
    <property type="component" value="Unplaced"/>
</dbReference>
<keyword evidence="4" id="KW-1185">Reference proteome</keyword>
<feature type="region of interest" description="Disordered" evidence="2">
    <location>
        <begin position="93"/>
        <end position="210"/>
    </location>
</feature>
<feature type="compositionally biased region" description="Gly residues" evidence="2">
    <location>
        <begin position="185"/>
        <end position="198"/>
    </location>
</feature>
<feature type="compositionally biased region" description="Basic and acidic residues" evidence="2">
    <location>
        <begin position="145"/>
        <end position="163"/>
    </location>
</feature>
<organism evidence="3 4">
    <name type="scientific">Eptatretus burgeri</name>
    <name type="common">Inshore hagfish</name>
    <dbReference type="NCBI Taxonomy" id="7764"/>
    <lineage>
        <taxon>Eukaryota</taxon>
        <taxon>Metazoa</taxon>
        <taxon>Chordata</taxon>
        <taxon>Craniata</taxon>
        <taxon>Vertebrata</taxon>
        <taxon>Cyclostomata</taxon>
        <taxon>Myxini</taxon>
        <taxon>Myxiniformes</taxon>
        <taxon>Myxinidae</taxon>
        <taxon>Eptatretinae</taxon>
        <taxon>Eptatretus</taxon>
    </lineage>
</organism>
<reference evidence="3" key="2">
    <citation type="submission" date="2025-09" db="UniProtKB">
        <authorList>
            <consortium name="Ensembl"/>
        </authorList>
    </citation>
    <scope>IDENTIFICATION</scope>
</reference>
<accession>A0A8C4N3V2</accession>
<dbReference type="AlphaFoldDB" id="A0A8C4N3V2"/>
<evidence type="ECO:0008006" key="5">
    <source>
        <dbReference type="Google" id="ProtNLM"/>
    </source>
</evidence>
<feature type="region of interest" description="Disordered" evidence="2">
    <location>
        <begin position="1"/>
        <end position="77"/>
    </location>
</feature>
<evidence type="ECO:0000313" key="4">
    <source>
        <dbReference type="Proteomes" id="UP000694388"/>
    </source>
</evidence>
<proteinExistence type="predicted"/>
<dbReference type="OMA" id="FKHERRM"/>
<reference evidence="3" key="1">
    <citation type="submission" date="2025-08" db="UniProtKB">
        <authorList>
            <consortium name="Ensembl"/>
        </authorList>
    </citation>
    <scope>IDENTIFICATION</scope>
</reference>
<name>A0A8C4N3V2_EPTBU</name>
<feature type="compositionally biased region" description="Basic and acidic residues" evidence="2">
    <location>
        <begin position="17"/>
        <end position="26"/>
    </location>
</feature>
<evidence type="ECO:0000313" key="3">
    <source>
        <dbReference type="Ensembl" id="ENSEBUP00000001800.1"/>
    </source>
</evidence>
<dbReference type="Ensembl" id="ENSEBUT00000002135.1">
    <property type="protein sequence ID" value="ENSEBUP00000001800.1"/>
    <property type="gene ID" value="ENSEBUG00000001486.1"/>
</dbReference>
<dbReference type="PANTHER" id="PTHR14429:SF22">
    <property type="entry name" value="AGAP013055-PA"/>
    <property type="match status" value="1"/>
</dbReference>